<evidence type="ECO:0000256" key="1">
    <source>
        <dbReference type="ARBA" id="ARBA00004196"/>
    </source>
</evidence>
<dbReference type="PROSITE" id="PS51257">
    <property type="entry name" value="PROKAR_LIPOPROTEIN"/>
    <property type="match status" value="1"/>
</dbReference>
<dbReference type="AlphaFoldDB" id="A0A7X0C4P7"/>
<evidence type="ECO:0000256" key="2">
    <source>
        <dbReference type="ARBA" id="ARBA00008520"/>
    </source>
</evidence>
<evidence type="ECO:0000256" key="4">
    <source>
        <dbReference type="ARBA" id="ARBA00022729"/>
    </source>
</evidence>
<dbReference type="EMBL" id="JACHJB010000002">
    <property type="protein sequence ID" value="MBB6347051.1"/>
    <property type="molecule type" value="Genomic_DNA"/>
</dbReference>
<comment type="subcellular location">
    <subcellularLocation>
        <location evidence="1">Cell envelope</location>
    </subcellularLocation>
</comment>
<keyword evidence="6" id="KW-0762">Sugar transport</keyword>
<proteinExistence type="inferred from homology"/>
<evidence type="ECO:0000313" key="6">
    <source>
        <dbReference type="EMBL" id="MBB6347051.1"/>
    </source>
</evidence>
<reference evidence="6 7" key="1">
    <citation type="submission" date="2020-08" db="EMBL/GenBank/DDBJ databases">
        <title>Sequencing the genomes of 1000 actinobacteria strains.</title>
        <authorList>
            <person name="Klenk H.-P."/>
        </authorList>
    </citation>
    <scope>NUCLEOTIDE SEQUENCE [LARGE SCALE GENOMIC DNA]</scope>
    <source>
        <strain evidence="6 7">DSM 45913</strain>
    </source>
</reference>
<evidence type="ECO:0000256" key="3">
    <source>
        <dbReference type="ARBA" id="ARBA00022448"/>
    </source>
</evidence>
<dbReference type="GO" id="GO:0030313">
    <property type="term" value="C:cell envelope"/>
    <property type="evidence" value="ECO:0007669"/>
    <property type="project" value="UniProtKB-SubCell"/>
</dbReference>
<dbReference type="Gene3D" id="3.40.190.10">
    <property type="entry name" value="Periplasmic binding protein-like II"/>
    <property type="match status" value="1"/>
</dbReference>
<dbReference type="InterPro" id="IPR050490">
    <property type="entry name" value="Bact_solute-bd_prot1"/>
</dbReference>
<dbReference type="InterPro" id="IPR006059">
    <property type="entry name" value="SBP"/>
</dbReference>
<dbReference type="CDD" id="cd13585">
    <property type="entry name" value="PBP2_TMBP_like"/>
    <property type="match status" value="1"/>
</dbReference>
<accession>A0A7X0C4P7</accession>
<evidence type="ECO:0000313" key="7">
    <source>
        <dbReference type="Proteomes" id="UP000583800"/>
    </source>
</evidence>
<dbReference type="SUPFAM" id="SSF53850">
    <property type="entry name" value="Periplasmic binding protein-like II"/>
    <property type="match status" value="1"/>
</dbReference>
<protein>
    <submittedName>
        <fullName evidence="6">Multiple sugar transport system substrate-binding protein</fullName>
    </submittedName>
</protein>
<dbReference type="RefSeq" id="WP_185085069.1">
    <property type="nucleotide sequence ID" value="NZ_JACHJB010000002.1"/>
</dbReference>
<dbReference type="Proteomes" id="UP000583800">
    <property type="component" value="Unassembled WGS sequence"/>
</dbReference>
<comment type="caution">
    <text evidence="6">The sequence shown here is derived from an EMBL/GenBank/DDBJ whole genome shotgun (WGS) entry which is preliminary data.</text>
</comment>
<evidence type="ECO:0000256" key="5">
    <source>
        <dbReference type="SAM" id="SignalP"/>
    </source>
</evidence>
<comment type="similarity">
    <text evidence="2">Belongs to the bacterial solute-binding protein 1 family.</text>
</comment>
<gene>
    <name evidence="6" type="ORF">FHU36_003596</name>
</gene>
<dbReference type="Pfam" id="PF01547">
    <property type="entry name" value="SBP_bac_1"/>
    <property type="match status" value="1"/>
</dbReference>
<keyword evidence="4 5" id="KW-0732">Signal</keyword>
<keyword evidence="3" id="KW-0813">Transport</keyword>
<feature type="chain" id="PRO_5039633281" evidence="5">
    <location>
        <begin position="22"/>
        <end position="442"/>
    </location>
</feature>
<feature type="signal peptide" evidence="5">
    <location>
        <begin position="1"/>
        <end position="21"/>
    </location>
</feature>
<sequence length="442" mass="48065">MRRGCAAAALLLLAAACGSGGGDGPEDGKVTLTYALWDDVQQGAYQQCADAFQQADPGVTIKITQNAWDQYWQNLTTQMVSGQAPDVITMQASYYPQFVKNGQLLDIDPMVKADKVDLTRYRPGLAEPWVKDGRRYGLPKDWDTMAVIYNTKLAEQAGVDLSELTWNPADGGTFEKAIARLTVDQNGKRGDEPGFDKTKVAVHGIVPELNDGSQGQNSWGNLAVSNGFGYIDKNPFGTRYFYDSPKLAETVTWFRRLIDKGYAAPYDKTSSLGIDAVLNSGKGALGITGSWMIRTYMESTEQKFAFAPLPTGPQGRKSAFNGLADVIYSGTPHPEAAWKWVKFLGSPACQDIVARNAVVFPAVASSSERSLEAYRAKGWDVRVFVEEAEAADGTFLLPVSDHGDEINQIVSSALEEVWLGRKDAQTALTAANQQVNALFTAN</sequence>
<name>A0A7X0C4P7_9ACTN</name>
<keyword evidence="7" id="KW-1185">Reference proteome</keyword>
<dbReference type="PANTHER" id="PTHR43649:SF31">
    <property type="entry name" value="SN-GLYCEROL-3-PHOSPHATE-BINDING PERIPLASMIC PROTEIN UGPB"/>
    <property type="match status" value="1"/>
</dbReference>
<dbReference type="PANTHER" id="PTHR43649">
    <property type="entry name" value="ARABINOSE-BINDING PROTEIN-RELATED"/>
    <property type="match status" value="1"/>
</dbReference>
<organism evidence="6 7">
    <name type="scientific">Nonomuraea muscovyensis</name>
    <dbReference type="NCBI Taxonomy" id="1124761"/>
    <lineage>
        <taxon>Bacteria</taxon>
        <taxon>Bacillati</taxon>
        <taxon>Actinomycetota</taxon>
        <taxon>Actinomycetes</taxon>
        <taxon>Streptosporangiales</taxon>
        <taxon>Streptosporangiaceae</taxon>
        <taxon>Nonomuraea</taxon>
    </lineage>
</organism>